<reference evidence="5" key="1">
    <citation type="submission" date="2017-02" db="EMBL/GenBank/DDBJ databases">
        <authorList>
            <person name="Varghese N."/>
            <person name="Submissions S."/>
        </authorList>
    </citation>
    <scope>NUCLEOTIDE SEQUENCE [LARGE SCALE GENOMIC DNA]</scope>
    <source>
        <strain evidence="5">ATCC 25662</strain>
    </source>
</reference>
<dbReference type="OrthoDB" id="9804574at2"/>
<dbReference type="InterPro" id="IPR048332">
    <property type="entry name" value="GD_AH_C"/>
</dbReference>
<feature type="domain" description="SAF" evidence="3">
    <location>
        <begin position="12"/>
        <end position="83"/>
    </location>
</feature>
<dbReference type="GO" id="GO:0019698">
    <property type="term" value="P:D-galacturonate catabolic process"/>
    <property type="evidence" value="ECO:0007669"/>
    <property type="project" value="TreeGrafter"/>
</dbReference>
<proteinExistence type="inferred from homology"/>
<dbReference type="Pfam" id="PF20629">
    <property type="entry name" value="GD_AH_C"/>
    <property type="match status" value="1"/>
</dbReference>
<gene>
    <name evidence="4" type="ORF">SAMN02745191_1333</name>
</gene>
<dbReference type="CDD" id="cd11613">
    <property type="entry name" value="SAF_AH_GD"/>
    <property type="match status" value="1"/>
</dbReference>
<dbReference type="PANTHER" id="PTHR30536:SF5">
    <property type="entry name" value="ALTRONATE DEHYDRATASE"/>
    <property type="match status" value="1"/>
</dbReference>
<dbReference type="InterPro" id="IPR013974">
    <property type="entry name" value="SAF"/>
</dbReference>
<evidence type="ECO:0000313" key="5">
    <source>
        <dbReference type="Proteomes" id="UP000243297"/>
    </source>
</evidence>
<evidence type="ECO:0000256" key="1">
    <source>
        <dbReference type="ARBA" id="ARBA00010986"/>
    </source>
</evidence>
<name>A0A1T4MPG4_9FIRM</name>
<accession>A0A1T4MPG4</accession>
<dbReference type="InterPro" id="IPR052172">
    <property type="entry name" value="UxaA_altronate/galactarate_dh"/>
</dbReference>
<dbReference type="EMBL" id="FUWY01000003">
    <property type="protein sequence ID" value="SJZ68674.1"/>
    <property type="molecule type" value="Genomic_DNA"/>
</dbReference>
<dbReference type="RefSeq" id="WP_078711738.1">
    <property type="nucleotide sequence ID" value="NZ_FUWY01000003.1"/>
</dbReference>
<organism evidence="4 5">
    <name type="scientific">Anaerorhabdus furcosa</name>
    <dbReference type="NCBI Taxonomy" id="118967"/>
    <lineage>
        <taxon>Bacteria</taxon>
        <taxon>Bacillati</taxon>
        <taxon>Bacillota</taxon>
        <taxon>Erysipelotrichia</taxon>
        <taxon>Erysipelotrichales</taxon>
        <taxon>Erysipelotrichaceae</taxon>
        <taxon>Anaerorhabdus</taxon>
    </lineage>
</organism>
<protein>
    <submittedName>
        <fullName evidence="4">Altronate hydrolase</fullName>
    </submittedName>
</protein>
<evidence type="ECO:0000256" key="2">
    <source>
        <dbReference type="ARBA" id="ARBA00023239"/>
    </source>
</evidence>
<dbReference type="Gene3D" id="2.30.130.110">
    <property type="match status" value="1"/>
</dbReference>
<dbReference type="GO" id="GO:0016829">
    <property type="term" value="F:lyase activity"/>
    <property type="evidence" value="ECO:0007669"/>
    <property type="project" value="UniProtKB-KW"/>
</dbReference>
<dbReference type="PANTHER" id="PTHR30536">
    <property type="entry name" value="ALTRONATE/GALACTARATE DEHYDRATASE"/>
    <property type="match status" value="1"/>
</dbReference>
<keyword evidence="2" id="KW-0456">Lyase</keyword>
<dbReference type="Proteomes" id="UP000243297">
    <property type="component" value="Unassembled WGS sequence"/>
</dbReference>
<evidence type="ECO:0000259" key="3">
    <source>
        <dbReference type="SMART" id="SM00858"/>
    </source>
</evidence>
<keyword evidence="5" id="KW-1185">Reference proteome</keyword>
<dbReference type="Pfam" id="PF08666">
    <property type="entry name" value="SAF"/>
    <property type="match status" value="1"/>
</dbReference>
<dbReference type="STRING" id="118967.SAMN02745191_1333"/>
<dbReference type="GO" id="GO:0016787">
    <property type="term" value="F:hydrolase activity"/>
    <property type="evidence" value="ECO:0007669"/>
    <property type="project" value="UniProtKB-KW"/>
</dbReference>
<dbReference type="InterPro" id="IPR044144">
    <property type="entry name" value="SAF_UxaA/GarD"/>
</dbReference>
<dbReference type="SMART" id="SM00858">
    <property type="entry name" value="SAF"/>
    <property type="match status" value="1"/>
</dbReference>
<dbReference type="InterPro" id="IPR007392">
    <property type="entry name" value="GD_AH_second"/>
</dbReference>
<keyword evidence="4" id="KW-0378">Hydrolase</keyword>
<dbReference type="Pfam" id="PF04295">
    <property type="entry name" value="GD_AH_second"/>
    <property type="match status" value="1"/>
</dbReference>
<comment type="similarity">
    <text evidence="1">Belongs to the UxaA family.</text>
</comment>
<dbReference type="AlphaFoldDB" id="A0A1T4MPG4"/>
<sequence>MNKKFLKINQNDNVVVLLENMTKGEIIEVDNKSIVILQDTLFGHKVACQNIAKEESIVKYGEIIGQAQVDVEIGEWVHTHNCRTSLNEHEDYFYNPIFNDLPKKNNRSFSGYLRNNGKVGIRNEIWIIPTVGCVNGIVKEIERKSQDLIQDNIDAIVSFNHPYGCSQVGEDQINTQRILANLVSHPNAAGVLLVGLGCENSGVEDIKKQIQDIEKLNMKTLICQNEEDEIEIGLAYIQELIEVAKTSKRTQQPLSKLIVGLKCGGSDGLSGITANPTVGIFSDLLIKEGGTTILTEVPEMFGAEKSLMNRCKDEITFNKLVCLINGFKDYFVQNNSPVYENPSPGNKEGGITTLEDKSLGCTQKSGTAIVVDVLHYGEQIKEQGLSLLESPGNDLVASTALAAAGAQIVLFTTGRGTPFACPVPTIKISSNTSLYHKKNNWIDFDTGISLNEKTLSECSNDLFEKVISVATGEKIKSEAASYRDMAIFKKGVTL</sequence>
<evidence type="ECO:0000313" key="4">
    <source>
        <dbReference type="EMBL" id="SJZ68674.1"/>
    </source>
</evidence>